<protein>
    <recommendedName>
        <fullName evidence="5">DUF4398 domain-containing protein</fullName>
    </recommendedName>
</protein>
<evidence type="ECO:0000313" key="3">
    <source>
        <dbReference type="EMBL" id="ADJ28485.1"/>
    </source>
</evidence>
<evidence type="ECO:0000313" key="4">
    <source>
        <dbReference type="Proteomes" id="UP000000393"/>
    </source>
</evidence>
<name>D8K6F8_NITWC</name>
<sequence length="126" mass="14434">MNRIYGGLVPKMVLAIAFILAPMFAHSQGSGIEDIEQAVVNAQTKADHERLAAHYEEEAKRLEKKSEDNRKLAKVYAKETDVYPLKRSYTVQHYQDLARLYKEAAKIKQALAKLQRELAMEVEQED</sequence>
<evidence type="ECO:0008006" key="5">
    <source>
        <dbReference type="Google" id="ProtNLM"/>
    </source>
</evidence>
<evidence type="ECO:0000256" key="1">
    <source>
        <dbReference type="SAM" id="Coils"/>
    </source>
</evidence>
<dbReference type="KEGG" id="nwa:Nwat_1598"/>
<dbReference type="eggNOG" id="ENOG5034453">
    <property type="taxonomic scope" value="Bacteria"/>
</dbReference>
<evidence type="ECO:0000256" key="2">
    <source>
        <dbReference type="SAM" id="SignalP"/>
    </source>
</evidence>
<keyword evidence="4" id="KW-1185">Reference proteome</keyword>
<keyword evidence="2" id="KW-0732">Signal</keyword>
<organism evidence="3 4">
    <name type="scientific">Nitrosococcus watsoni (strain C-113)</name>
    <dbReference type="NCBI Taxonomy" id="105559"/>
    <lineage>
        <taxon>Bacteria</taxon>
        <taxon>Pseudomonadati</taxon>
        <taxon>Pseudomonadota</taxon>
        <taxon>Gammaproteobacteria</taxon>
        <taxon>Chromatiales</taxon>
        <taxon>Chromatiaceae</taxon>
        <taxon>Nitrosococcus</taxon>
    </lineage>
</organism>
<dbReference type="AlphaFoldDB" id="D8K6F8"/>
<dbReference type="HOGENOM" id="CLU_2012862_0_0_6"/>
<feature type="signal peptide" evidence="2">
    <location>
        <begin position="1"/>
        <end position="27"/>
    </location>
</feature>
<reference evidence="3 4" key="1">
    <citation type="submission" date="2010-06" db="EMBL/GenBank/DDBJ databases">
        <title>Complete sequence of chromosome of Nitrosococcus watsoni C-113.</title>
        <authorList>
            <consortium name="US DOE Joint Genome Institute"/>
            <person name="Lucas S."/>
            <person name="Copeland A."/>
            <person name="Lapidus A."/>
            <person name="Cheng J.-F."/>
            <person name="Bruce D."/>
            <person name="Goodwin L."/>
            <person name="Pitluck S."/>
            <person name="Malfatti S.A."/>
            <person name="Chain P.S.G."/>
            <person name="Land M."/>
            <person name="Hauser L."/>
            <person name="Kyrpides N."/>
            <person name="Ivanova N."/>
            <person name="Cambell M.A."/>
            <person name="Heidelberg J.F."/>
            <person name="Klotz M.G."/>
            <person name="Woyke T."/>
        </authorList>
    </citation>
    <scope>NUCLEOTIDE SEQUENCE [LARGE SCALE GENOMIC DNA]</scope>
    <source>
        <strain evidence="3 4">C-113</strain>
    </source>
</reference>
<keyword evidence="1" id="KW-0175">Coiled coil</keyword>
<feature type="coiled-coil region" evidence="1">
    <location>
        <begin position="97"/>
        <end position="124"/>
    </location>
</feature>
<dbReference type="EMBL" id="CP002086">
    <property type="protein sequence ID" value="ADJ28485.1"/>
    <property type="molecule type" value="Genomic_DNA"/>
</dbReference>
<dbReference type="RefSeq" id="WP_013220577.1">
    <property type="nucleotide sequence ID" value="NC_014315.1"/>
</dbReference>
<feature type="chain" id="PRO_5003116618" description="DUF4398 domain-containing protein" evidence="2">
    <location>
        <begin position="28"/>
        <end position="126"/>
    </location>
</feature>
<dbReference type="OrthoDB" id="8562383at2"/>
<feature type="coiled-coil region" evidence="1">
    <location>
        <begin position="45"/>
        <end position="72"/>
    </location>
</feature>
<gene>
    <name evidence="3" type="ordered locus">Nwat_1598</name>
</gene>
<dbReference type="Proteomes" id="UP000000393">
    <property type="component" value="Chromosome"/>
</dbReference>
<proteinExistence type="predicted"/>
<dbReference type="STRING" id="105559.Nwat_1598"/>
<accession>D8K6F8</accession>